<dbReference type="EMBL" id="LMWX01000037">
    <property type="protein sequence ID" value="KUN82456.1"/>
    <property type="molecule type" value="Genomic_DNA"/>
</dbReference>
<evidence type="ECO:0000313" key="2">
    <source>
        <dbReference type="Proteomes" id="UP000053024"/>
    </source>
</evidence>
<proteinExistence type="predicted"/>
<sequence length="136" mass="15602">MWKRRKKSRPAEPVRLALCDLCAATFPEDEAVTGYVPDSSCAHPTRHWFDGLRPITTCCEDHFETIRETYRRRPFLQEELWAARISCALTAGRPVLSLEELGCRTGLYEPEIRRAIAWHNARMRLVNGDDEGDGRG</sequence>
<keyword evidence="2" id="KW-1185">Reference proteome</keyword>
<dbReference type="RefSeq" id="WP_061924871.1">
    <property type="nucleotide sequence ID" value="NZ_JBEYBH010000002.1"/>
</dbReference>
<organism evidence="1 2">
    <name type="scientific">Streptomyces bungoensis</name>
    <dbReference type="NCBI Taxonomy" id="285568"/>
    <lineage>
        <taxon>Bacteria</taxon>
        <taxon>Bacillati</taxon>
        <taxon>Actinomycetota</taxon>
        <taxon>Actinomycetes</taxon>
        <taxon>Kitasatosporales</taxon>
        <taxon>Streptomycetaceae</taxon>
        <taxon>Streptomyces</taxon>
    </lineage>
</organism>
<comment type="caution">
    <text evidence="1">The sequence shown here is derived from an EMBL/GenBank/DDBJ whole genome shotgun (WGS) entry which is preliminary data.</text>
</comment>
<accession>A0A117RBZ7</accession>
<name>A0A117RBZ7_9ACTN</name>
<dbReference type="Proteomes" id="UP000053024">
    <property type="component" value="Unassembled WGS sequence"/>
</dbReference>
<gene>
    <name evidence="1" type="ORF">AQJ66_21770</name>
</gene>
<reference evidence="1 2" key="1">
    <citation type="submission" date="2015-10" db="EMBL/GenBank/DDBJ databases">
        <title>Draft genome sequence of Streptomyces bungoensis DSM 41781, type strain for the species Streptomyces bungoensis.</title>
        <authorList>
            <person name="Ruckert C."/>
            <person name="Winkler A."/>
            <person name="Kalinowski J."/>
            <person name="Kampfer P."/>
            <person name="Glaeser S."/>
        </authorList>
    </citation>
    <scope>NUCLEOTIDE SEQUENCE [LARGE SCALE GENOMIC DNA]</scope>
    <source>
        <strain evidence="1 2">DSM 41781</strain>
    </source>
</reference>
<dbReference type="AlphaFoldDB" id="A0A117RBZ7"/>
<evidence type="ECO:0000313" key="1">
    <source>
        <dbReference type="EMBL" id="KUN82456.1"/>
    </source>
</evidence>
<dbReference type="OrthoDB" id="3628597at2"/>
<dbReference type="STRING" id="285568.AQJ66_21770"/>
<protein>
    <submittedName>
        <fullName evidence="1">Uncharacterized protein</fullName>
    </submittedName>
</protein>